<dbReference type="Proteomes" id="UP000693672">
    <property type="component" value="Unassembled WGS sequence"/>
</dbReference>
<evidence type="ECO:0000313" key="1">
    <source>
        <dbReference type="EMBL" id="CAG7642232.1"/>
    </source>
</evidence>
<evidence type="ECO:0000313" key="2">
    <source>
        <dbReference type="Proteomes" id="UP000693672"/>
    </source>
</evidence>
<sequence>MFFENELKFLRHPISQKSELVFKMGIEGCAVDGRSIRYVVNGNRIEVSLFVEQIVKGLNKLLTGSLYSGVAWIYRHATPRFLRISKTNKQAIVSGTQRNQPFVDC</sequence>
<dbReference type="AlphaFoldDB" id="A0A916NKH3"/>
<dbReference type="EMBL" id="CAJVAS010000023">
    <property type="protein sequence ID" value="CAG7642232.1"/>
    <property type="molecule type" value="Genomic_DNA"/>
</dbReference>
<name>A0A916NKH3_9BACL</name>
<comment type="caution">
    <text evidence="1">The sequence shown here is derived from an EMBL/GenBank/DDBJ whole genome shotgun (WGS) entry which is preliminary data.</text>
</comment>
<organism evidence="1 2">
    <name type="scientific">Paenibacillus solanacearum</name>
    <dbReference type="NCBI Taxonomy" id="2048548"/>
    <lineage>
        <taxon>Bacteria</taxon>
        <taxon>Bacillati</taxon>
        <taxon>Bacillota</taxon>
        <taxon>Bacilli</taxon>
        <taxon>Bacillales</taxon>
        <taxon>Paenibacillaceae</taxon>
        <taxon>Paenibacillus</taxon>
    </lineage>
</organism>
<keyword evidence="2" id="KW-1185">Reference proteome</keyword>
<reference evidence="1" key="1">
    <citation type="submission" date="2021-06" db="EMBL/GenBank/DDBJ databases">
        <authorList>
            <person name="Criscuolo A."/>
        </authorList>
    </citation>
    <scope>NUCLEOTIDE SEQUENCE</scope>
    <source>
        <strain evidence="1">CIP111600</strain>
    </source>
</reference>
<proteinExistence type="predicted"/>
<protein>
    <submittedName>
        <fullName evidence="1">Uncharacterized protein</fullName>
    </submittedName>
</protein>
<gene>
    <name evidence="1" type="ORF">PAESOLCIP111_04313</name>
</gene>
<accession>A0A916NKH3</accession>